<gene>
    <name evidence="2" type="ORF">UTRI_00042</name>
</gene>
<dbReference type="AlphaFoldDB" id="A0A5C3DTR0"/>
<evidence type="ECO:0000256" key="1">
    <source>
        <dbReference type="SAM" id="MobiDB-lite"/>
    </source>
</evidence>
<feature type="region of interest" description="Disordered" evidence="1">
    <location>
        <begin position="281"/>
        <end position="308"/>
    </location>
</feature>
<evidence type="ECO:0000313" key="3">
    <source>
        <dbReference type="Proteomes" id="UP000324022"/>
    </source>
</evidence>
<evidence type="ECO:0008006" key="4">
    <source>
        <dbReference type="Google" id="ProtNLM"/>
    </source>
</evidence>
<feature type="compositionally biased region" description="Polar residues" evidence="1">
    <location>
        <begin position="58"/>
        <end position="72"/>
    </location>
</feature>
<dbReference type="EMBL" id="OOIN01000002">
    <property type="protein sequence ID" value="SPO20566.1"/>
    <property type="molecule type" value="Genomic_DNA"/>
</dbReference>
<feature type="region of interest" description="Disordered" evidence="1">
    <location>
        <begin position="1"/>
        <end position="109"/>
    </location>
</feature>
<feature type="compositionally biased region" description="Low complexity" evidence="1">
    <location>
        <begin position="34"/>
        <end position="57"/>
    </location>
</feature>
<feature type="compositionally biased region" description="Low complexity" evidence="1">
    <location>
        <begin position="288"/>
        <end position="298"/>
    </location>
</feature>
<reference evidence="2 3" key="1">
    <citation type="submission" date="2018-03" db="EMBL/GenBank/DDBJ databases">
        <authorList>
            <person name="Guldener U."/>
        </authorList>
    </citation>
    <scope>NUCLEOTIDE SEQUENCE [LARGE SCALE GENOMIC DNA]</scope>
    <source>
        <strain evidence="2 3">NBRC100155</strain>
    </source>
</reference>
<keyword evidence="3" id="KW-1185">Reference proteome</keyword>
<name>A0A5C3DTR0_9BASI</name>
<dbReference type="Proteomes" id="UP000324022">
    <property type="component" value="Unassembled WGS sequence"/>
</dbReference>
<accession>A0A5C3DTR0</accession>
<sequence>MALAARATNYPAVEASSSSSSAAGCSHHRRGADRSASPVSPRLPAPSSSSSSTTALPQQRSRAATTSQSAQQSHRRHPSEHCPSSRLDSASSRKPLTRKPNSAPLRISPDPPTLLAFASSFQNLLDSQAPISSTHSAYSELLSVSSSAFPPSTLPISALTDLINANATPSTSSSSKSSFSSVSTSLIDNSNMTGSVGTATTAGLDLLGILAEEVDWDPQQRQLAVLGQTLQSHHEAKQKLWAGHILGSLGLIEPDGSRRNSFSTLNAGILPKVEAGYVKAREAEQKTKQQQQQQTQRKTNPHGDDPLNTMTLTKRTALFYENLYERLCPGIVPRAYIYPKLGRKSHDQDPTFAALALSISLLGMLGLTLPTTRTRAAELAVELARPFTMPAVAPLAGEKRSRAQSPGELSMEAVRLIERVLLLRLSSAGGGVAFGQTPTLESVLTSFFLSIALYNLDEADDAGEMGSFAEWKDASFFRFCEAVTLAKILGIDRVGSNAAAGVREGEMSEEVRVWALLVRAERWWSERKVGYVCQMEASNLQHGHGGSRKRVKSDHNDEDHASIASKRLCTGSATEPLSFLTKLGFSAVHEDLIYRFGEHMNCWTARCHPSTCRTLTTSAAISIHDSLASLDLSHNHKNRDPILLDLARQTLRARLWLACLHHDLISTAHHHSTAAPLRPDQPLHIALDTLDLLEDLDALVLRSSTGAMVAEAVREAILEIRECVAKLPGSRFAGESFSFELIDAADESEHGSPREMQNEIKSNSTTTINRAAVSVVDNLDRFLNLVVGH</sequence>
<organism evidence="2 3">
    <name type="scientific">Ustilago trichophora</name>
    <dbReference type="NCBI Taxonomy" id="86804"/>
    <lineage>
        <taxon>Eukaryota</taxon>
        <taxon>Fungi</taxon>
        <taxon>Dikarya</taxon>
        <taxon>Basidiomycota</taxon>
        <taxon>Ustilaginomycotina</taxon>
        <taxon>Ustilaginomycetes</taxon>
        <taxon>Ustilaginales</taxon>
        <taxon>Ustilaginaceae</taxon>
        <taxon>Ustilago</taxon>
    </lineage>
</organism>
<protein>
    <recommendedName>
        <fullName evidence="4">Transcription factor domain-containing protein</fullName>
    </recommendedName>
</protein>
<dbReference type="PROSITE" id="PS51257">
    <property type="entry name" value="PROKAR_LIPOPROTEIN"/>
    <property type="match status" value="1"/>
</dbReference>
<proteinExistence type="predicted"/>
<evidence type="ECO:0000313" key="2">
    <source>
        <dbReference type="EMBL" id="SPO20566.1"/>
    </source>
</evidence>
<dbReference type="OrthoDB" id="271595at2759"/>